<protein>
    <submittedName>
        <fullName evidence="2">Enterobactin exporter EntS</fullName>
    </submittedName>
</protein>
<dbReference type="AlphaFoldDB" id="A0A378WLP9"/>
<dbReference type="EMBL" id="UGRU01000001">
    <property type="protein sequence ID" value="SUA41657.1"/>
    <property type="molecule type" value="Genomic_DNA"/>
</dbReference>
<evidence type="ECO:0000313" key="2">
    <source>
        <dbReference type="EMBL" id="SUA41657.1"/>
    </source>
</evidence>
<evidence type="ECO:0000256" key="1">
    <source>
        <dbReference type="SAM" id="Phobius"/>
    </source>
</evidence>
<keyword evidence="1" id="KW-0472">Membrane</keyword>
<proteinExistence type="predicted"/>
<gene>
    <name evidence="2" type="ORF">NCTC13184_01002</name>
</gene>
<reference evidence="2 3" key="1">
    <citation type="submission" date="2018-06" db="EMBL/GenBank/DDBJ databases">
        <authorList>
            <consortium name="Pathogen Informatics"/>
            <person name="Doyle S."/>
        </authorList>
    </citation>
    <scope>NUCLEOTIDE SEQUENCE [LARGE SCALE GENOMIC DNA]</scope>
    <source>
        <strain evidence="2 3">NCTC13184</strain>
    </source>
</reference>
<accession>A0A378WLP9</accession>
<organism evidence="2 3">
    <name type="scientific">Nocardia africana</name>
    <dbReference type="NCBI Taxonomy" id="134964"/>
    <lineage>
        <taxon>Bacteria</taxon>
        <taxon>Bacillati</taxon>
        <taxon>Actinomycetota</taxon>
        <taxon>Actinomycetes</taxon>
        <taxon>Mycobacteriales</taxon>
        <taxon>Nocardiaceae</taxon>
        <taxon>Nocardia</taxon>
    </lineage>
</organism>
<dbReference type="Proteomes" id="UP000255082">
    <property type="component" value="Unassembled WGS sequence"/>
</dbReference>
<evidence type="ECO:0000313" key="3">
    <source>
        <dbReference type="Proteomes" id="UP000255082"/>
    </source>
</evidence>
<keyword evidence="1" id="KW-1133">Transmembrane helix</keyword>
<feature type="transmembrane region" description="Helical" evidence="1">
    <location>
        <begin position="50"/>
        <end position="70"/>
    </location>
</feature>
<feature type="transmembrane region" description="Helical" evidence="1">
    <location>
        <begin position="20"/>
        <end position="38"/>
    </location>
</feature>
<sequence length="82" mass="8715">MVKVLADVAPLRDIDFRRLWVTNIVTVIGAQLSVVAVPQQIYQITGSSGYVGLAGIFGLVPLIVFGLWAGRSPTSWTGAPSC</sequence>
<name>A0A378WLP9_9NOCA</name>
<keyword evidence="1" id="KW-0812">Transmembrane</keyword>